<keyword evidence="3" id="KW-0547">Nucleotide-binding</keyword>
<keyword evidence="6 7" id="KW-0456">Lyase</keyword>
<dbReference type="InterPro" id="IPR018297">
    <property type="entry name" value="A/G_cyclase_CS"/>
</dbReference>
<comment type="similarity">
    <text evidence="7">Belongs to the adenylyl cyclase class-4/guanylyl cyclase family.</text>
</comment>
<dbReference type="Proteomes" id="UP000003571">
    <property type="component" value="Unassembled WGS sequence"/>
</dbReference>
<keyword evidence="8" id="KW-0175">Coiled coil</keyword>
<dbReference type="InterPro" id="IPR050401">
    <property type="entry name" value="Cyclic_nucleotide_synthase"/>
</dbReference>
<feature type="transmembrane region" description="Helical" evidence="9">
    <location>
        <begin position="207"/>
        <end position="224"/>
    </location>
</feature>
<dbReference type="GO" id="GO:0035556">
    <property type="term" value="P:intracellular signal transduction"/>
    <property type="evidence" value="ECO:0007669"/>
    <property type="project" value="InterPro"/>
</dbReference>
<feature type="transmembrane region" description="Helical" evidence="9">
    <location>
        <begin position="12"/>
        <end position="32"/>
    </location>
</feature>
<accession>H7EM64</accession>
<name>H7EM64_9SPIR</name>
<dbReference type="GO" id="GO:0016020">
    <property type="term" value="C:membrane"/>
    <property type="evidence" value="ECO:0007669"/>
    <property type="project" value="UniProtKB-SubCell"/>
</dbReference>
<dbReference type="PANTHER" id="PTHR11920:SF335">
    <property type="entry name" value="GUANYLATE CYCLASE"/>
    <property type="match status" value="1"/>
</dbReference>
<feature type="transmembrane region" description="Helical" evidence="9">
    <location>
        <begin position="70"/>
        <end position="95"/>
    </location>
</feature>
<reference evidence="11 12" key="1">
    <citation type="submission" date="2011-09" db="EMBL/GenBank/DDBJ databases">
        <title>The draft genome of Treponema saccharophilum DSM 2985.</title>
        <authorList>
            <consortium name="US DOE Joint Genome Institute (JGI-PGF)"/>
            <person name="Lucas S."/>
            <person name="Copeland A."/>
            <person name="Lapidus A."/>
            <person name="Glavina del Rio T."/>
            <person name="Dalin E."/>
            <person name="Tice H."/>
            <person name="Bruce D."/>
            <person name="Goodwin L."/>
            <person name="Pitluck S."/>
            <person name="Peters L."/>
            <person name="Kyrpides N."/>
            <person name="Mavromatis K."/>
            <person name="Ivanova N."/>
            <person name="Markowitz V."/>
            <person name="Cheng J.-F."/>
            <person name="Hugenholtz P."/>
            <person name="Woyke T."/>
            <person name="Wu D."/>
            <person name="Gronow S."/>
            <person name="Wellnitz S."/>
            <person name="Brambilla E."/>
            <person name="Klenk H.-P."/>
            <person name="Eisen J.A."/>
        </authorList>
    </citation>
    <scope>NUCLEOTIDE SEQUENCE [LARGE SCALE GENOMIC DNA]</scope>
    <source>
        <strain evidence="11 12">DSM 2985</strain>
    </source>
</reference>
<feature type="transmembrane region" description="Helical" evidence="9">
    <location>
        <begin position="149"/>
        <end position="169"/>
    </location>
</feature>
<dbReference type="STRING" id="907348.TresaDRAFT_1364"/>
<dbReference type="GO" id="GO:0009190">
    <property type="term" value="P:cyclic nucleotide biosynthetic process"/>
    <property type="evidence" value="ECO:0007669"/>
    <property type="project" value="InterPro"/>
</dbReference>
<dbReference type="InterPro" id="IPR029787">
    <property type="entry name" value="Nucleotide_cyclase"/>
</dbReference>
<comment type="subcellular location">
    <subcellularLocation>
        <location evidence="1">Membrane</location>
    </subcellularLocation>
</comment>
<evidence type="ECO:0000256" key="3">
    <source>
        <dbReference type="ARBA" id="ARBA00022741"/>
    </source>
</evidence>
<evidence type="ECO:0000256" key="8">
    <source>
        <dbReference type="SAM" id="Coils"/>
    </source>
</evidence>
<dbReference type="GO" id="GO:0004016">
    <property type="term" value="F:adenylate cyclase activity"/>
    <property type="evidence" value="ECO:0007669"/>
    <property type="project" value="UniProtKB-ARBA"/>
</dbReference>
<feature type="transmembrane region" description="Helical" evidence="9">
    <location>
        <begin position="39"/>
        <end position="58"/>
    </location>
</feature>
<evidence type="ECO:0000256" key="7">
    <source>
        <dbReference type="RuleBase" id="RU000405"/>
    </source>
</evidence>
<feature type="domain" description="Guanylate cyclase" evidence="10">
    <location>
        <begin position="296"/>
        <end position="424"/>
    </location>
</feature>
<dbReference type="GO" id="GO:0000166">
    <property type="term" value="F:nucleotide binding"/>
    <property type="evidence" value="ECO:0007669"/>
    <property type="project" value="UniProtKB-KW"/>
</dbReference>
<dbReference type="OrthoDB" id="9813394at2"/>
<keyword evidence="2 9" id="KW-0812">Transmembrane</keyword>
<evidence type="ECO:0000259" key="10">
    <source>
        <dbReference type="PROSITE" id="PS50125"/>
    </source>
</evidence>
<sequence length="467" mass="52994">MEFLKCYQLDIMLFLTGICAILSFLVAISTSIPKSRKKPILVVEFATMVLLIADRFAYLYRGDVSMTGWWAVRLSNFLVFLMSLSIIYGFNMYLIDLYTHEARLASVPRRLRICKWILRAGQLLVVFSQFTDLYYTFDAQNRYHRAPLMPVSYVFSILPLILQTTLIIFHSKKLQLKTVVPLVLFTVLPIFASCIQFFAYGISLTNISVVGSAIILYVFALQNLNESVRRAHRFEIQLLEMYKSELEKTVEERTQELKIANEKAENLILNILPKEIADELAEHPDKTIANEYPNATVLFTDVVGFTKMSSTMSARETVSMLNQMISILDDRAREAGIEKIKTIGDSYMAASGLTAERDNDGADRMLMFAKNILSDIADYNKTAEQKLKIRIGINTGSLVGGVIGKTKFIYDVWGDTVNVASRMESTAEPMKIHVTERTLSQCHSDCSAFEKVEMEIKGKGKMSTYYL</sequence>
<protein>
    <submittedName>
        <fullName evidence="11">Adenylate/guanylate cyclase</fullName>
    </submittedName>
</protein>
<dbReference type="Pfam" id="PF00211">
    <property type="entry name" value="Guanylate_cyc"/>
    <property type="match status" value="1"/>
</dbReference>
<evidence type="ECO:0000256" key="6">
    <source>
        <dbReference type="ARBA" id="ARBA00023239"/>
    </source>
</evidence>
<evidence type="ECO:0000256" key="5">
    <source>
        <dbReference type="ARBA" id="ARBA00023136"/>
    </source>
</evidence>
<evidence type="ECO:0000256" key="2">
    <source>
        <dbReference type="ARBA" id="ARBA00022692"/>
    </source>
</evidence>
<dbReference type="InterPro" id="IPR001054">
    <property type="entry name" value="A/G_cyclase"/>
</dbReference>
<keyword evidence="12" id="KW-1185">Reference proteome</keyword>
<dbReference type="CDD" id="cd07302">
    <property type="entry name" value="CHD"/>
    <property type="match status" value="1"/>
</dbReference>
<dbReference type="SUPFAM" id="SSF55073">
    <property type="entry name" value="Nucleotide cyclase"/>
    <property type="match status" value="1"/>
</dbReference>
<dbReference type="SMART" id="SM00044">
    <property type="entry name" value="CYCc"/>
    <property type="match status" value="1"/>
</dbReference>
<evidence type="ECO:0000313" key="12">
    <source>
        <dbReference type="Proteomes" id="UP000003571"/>
    </source>
</evidence>
<gene>
    <name evidence="11" type="ORF">TresaDRAFT_1364</name>
</gene>
<evidence type="ECO:0000256" key="4">
    <source>
        <dbReference type="ARBA" id="ARBA00022989"/>
    </source>
</evidence>
<dbReference type="RefSeq" id="WP_002705273.1">
    <property type="nucleotide sequence ID" value="NZ_AGRW01000050.1"/>
</dbReference>
<feature type="transmembrane region" description="Helical" evidence="9">
    <location>
        <begin position="181"/>
        <end position="201"/>
    </location>
</feature>
<dbReference type="PANTHER" id="PTHR11920">
    <property type="entry name" value="GUANYLYL CYCLASE"/>
    <property type="match status" value="1"/>
</dbReference>
<keyword evidence="4 9" id="KW-1133">Transmembrane helix</keyword>
<proteinExistence type="inferred from homology"/>
<comment type="caution">
    <text evidence="11">The sequence shown here is derived from an EMBL/GenBank/DDBJ whole genome shotgun (WGS) entry which is preliminary data.</text>
</comment>
<evidence type="ECO:0000256" key="9">
    <source>
        <dbReference type="SAM" id="Phobius"/>
    </source>
</evidence>
<dbReference type="Gene3D" id="3.30.70.1230">
    <property type="entry name" value="Nucleotide cyclase"/>
    <property type="match status" value="1"/>
</dbReference>
<dbReference type="eggNOG" id="COG3437">
    <property type="taxonomic scope" value="Bacteria"/>
</dbReference>
<dbReference type="AlphaFoldDB" id="H7EM64"/>
<dbReference type="PROSITE" id="PS00452">
    <property type="entry name" value="GUANYLATE_CYCLASE_1"/>
    <property type="match status" value="1"/>
</dbReference>
<feature type="transmembrane region" description="Helical" evidence="9">
    <location>
        <begin position="116"/>
        <end position="137"/>
    </location>
</feature>
<dbReference type="eggNOG" id="COG2114">
    <property type="taxonomic scope" value="Bacteria"/>
</dbReference>
<evidence type="ECO:0000313" key="11">
    <source>
        <dbReference type="EMBL" id="EIC01472.1"/>
    </source>
</evidence>
<evidence type="ECO:0000256" key="1">
    <source>
        <dbReference type="ARBA" id="ARBA00004370"/>
    </source>
</evidence>
<dbReference type="PATRIC" id="fig|907348.3.peg.2019"/>
<feature type="coiled-coil region" evidence="8">
    <location>
        <begin position="243"/>
        <end position="270"/>
    </location>
</feature>
<dbReference type="PROSITE" id="PS50125">
    <property type="entry name" value="GUANYLATE_CYCLASE_2"/>
    <property type="match status" value="1"/>
</dbReference>
<organism evidence="11 12">
    <name type="scientific">Treponema saccharophilum DSM 2985</name>
    <dbReference type="NCBI Taxonomy" id="907348"/>
    <lineage>
        <taxon>Bacteria</taxon>
        <taxon>Pseudomonadati</taxon>
        <taxon>Spirochaetota</taxon>
        <taxon>Spirochaetia</taxon>
        <taxon>Spirochaetales</taxon>
        <taxon>Treponemataceae</taxon>
        <taxon>Treponema</taxon>
    </lineage>
</organism>
<keyword evidence="5 9" id="KW-0472">Membrane</keyword>
<dbReference type="EMBL" id="AGRW01000050">
    <property type="protein sequence ID" value="EIC01472.1"/>
    <property type="molecule type" value="Genomic_DNA"/>
</dbReference>